<keyword evidence="1" id="KW-0812">Transmembrane</keyword>
<dbReference type="Pfam" id="PF10355">
    <property type="entry name" value="Ytp1"/>
    <property type="match status" value="1"/>
</dbReference>
<dbReference type="PANTHER" id="PTHR31685:SF3">
    <property type="entry name" value="INTEGRAL MEMBRANE PROTEIN (AFU_ORTHOLOGUE AFUA_6G12730)"/>
    <property type="match status" value="1"/>
</dbReference>
<feature type="transmembrane region" description="Helical" evidence="1">
    <location>
        <begin position="554"/>
        <end position="571"/>
    </location>
</feature>
<keyword evidence="1" id="KW-1133">Transmembrane helix</keyword>
<feature type="transmembrane region" description="Helical" evidence="1">
    <location>
        <begin position="518"/>
        <end position="539"/>
    </location>
</feature>
<feature type="transmembrane region" description="Helical" evidence="1">
    <location>
        <begin position="430"/>
        <end position="449"/>
    </location>
</feature>
<proteinExistence type="predicted"/>
<evidence type="ECO:0000313" key="5">
    <source>
        <dbReference type="EMBL" id="KIY73747.1"/>
    </source>
</evidence>
<dbReference type="EMBL" id="KN880434">
    <property type="protein sequence ID" value="KIY73747.1"/>
    <property type="molecule type" value="Genomic_DNA"/>
</dbReference>
<feature type="domain" description="Protein YTP1-like C-terminal" evidence="4">
    <location>
        <begin position="330"/>
        <end position="611"/>
    </location>
</feature>
<keyword evidence="6" id="KW-1185">Reference proteome</keyword>
<evidence type="ECO:0000256" key="2">
    <source>
        <dbReference type="SAM" id="SignalP"/>
    </source>
</evidence>
<dbReference type="STRING" id="1314674.A0A0D7BTN1"/>
<accession>A0A0D7BTN1</accession>
<sequence length="628" mass="69702">MRTPRRSLFLPTLAFVLLSSLPLRADASTSDAVLLSRAEAHEHNVHEHKMNMHEHVHSGTVLEHWNETLQLETHAPTPPSYFTLDFDNVPETEHKYTGLMFLHGLLMGLAFFVSLPAGIALRSVKHAWHGIAVASFYGFIAMGCASSALYTKLSPHLYEGQAHSRQGYLTILVAASLTIVDLLSIIRRIFAFVRSRQKFQLRTFWNSTILGRDETWLKDLTPEEYVGLVSEEPEEIELDDSGKGLASPTSSERRVHYDERTIHGSTAQWANDVNRAHSVTSERTLLGSRSMHSDDTLDVTKPSYRTAVGWKQRIGNAVFATVERSLVIAGFALVISGIVVYTGGCRENYITGCLAHLIKGGIFWCYGLLTFARYLGAYSDLGWSWNAPGDRSTPTAEFVEALVITLYGCTNTWLERLGALPGSPYTTKQIQHIGIAVMFWFAGLIGMALESKRLRRWVSTMTVASLPASVDRNSEAVAEPPSYRGSFNPFPALVIGVTGTAMAAHFQPYRFQVEIHMLWGNLLAGFAVLRFLTYFFLWLNPPRSLLPSRPPTEALASFCLAAGGMAFMLSTEEVTIAAMRRGRDDSMMFANVTVAITCLAFCWLVGVVGFKAFLRTRSSPKVSFHDTA</sequence>
<feature type="transmembrane region" description="Helical" evidence="1">
    <location>
        <begin position="128"/>
        <end position="148"/>
    </location>
</feature>
<evidence type="ECO:0008006" key="7">
    <source>
        <dbReference type="Google" id="ProtNLM"/>
    </source>
</evidence>
<feature type="transmembrane region" description="Helical" evidence="1">
    <location>
        <begin position="168"/>
        <end position="190"/>
    </location>
</feature>
<feature type="chain" id="PRO_5002317650" description="Cytoplasmic protein" evidence="2">
    <location>
        <begin position="28"/>
        <end position="628"/>
    </location>
</feature>
<feature type="transmembrane region" description="Helical" evidence="1">
    <location>
        <begin position="592"/>
        <end position="614"/>
    </location>
</feature>
<dbReference type="InterPro" id="IPR018827">
    <property type="entry name" value="YTP1_C"/>
</dbReference>
<keyword evidence="2" id="KW-0732">Signal</keyword>
<evidence type="ECO:0000259" key="3">
    <source>
        <dbReference type="Pfam" id="PF10348"/>
    </source>
</evidence>
<protein>
    <recommendedName>
        <fullName evidence="7">Cytoplasmic protein</fullName>
    </recommendedName>
</protein>
<feature type="transmembrane region" description="Helical" evidence="1">
    <location>
        <begin position="326"/>
        <end position="343"/>
    </location>
</feature>
<feature type="transmembrane region" description="Helical" evidence="1">
    <location>
        <begin position="100"/>
        <end position="121"/>
    </location>
</feature>
<dbReference type="AlphaFoldDB" id="A0A0D7BTN1"/>
<name>A0A0D7BTN1_9AGAR</name>
<dbReference type="InterPro" id="IPR018825">
    <property type="entry name" value="DUF2427"/>
</dbReference>
<gene>
    <name evidence="5" type="ORF">CYLTODRAFT_416776</name>
</gene>
<evidence type="ECO:0000256" key="1">
    <source>
        <dbReference type="SAM" id="Phobius"/>
    </source>
</evidence>
<dbReference type="PANTHER" id="PTHR31685">
    <property type="entry name" value="INTEGRAL MEMBRANE PROTEIN (AFU_ORTHOLOGUE AFUA_6G12730)-RELATED"/>
    <property type="match status" value="1"/>
</dbReference>
<dbReference type="Pfam" id="PF10348">
    <property type="entry name" value="DUF2427"/>
    <property type="match status" value="1"/>
</dbReference>
<keyword evidence="1" id="KW-0472">Membrane</keyword>
<evidence type="ECO:0000259" key="4">
    <source>
        <dbReference type="Pfam" id="PF10355"/>
    </source>
</evidence>
<organism evidence="5 6">
    <name type="scientific">Cylindrobasidium torrendii FP15055 ss-10</name>
    <dbReference type="NCBI Taxonomy" id="1314674"/>
    <lineage>
        <taxon>Eukaryota</taxon>
        <taxon>Fungi</taxon>
        <taxon>Dikarya</taxon>
        <taxon>Basidiomycota</taxon>
        <taxon>Agaricomycotina</taxon>
        <taxon>Agaricomycetes</taxon>
        <taxon>Agaricomycetidae</taxon>
        <taxon>Agaricales</taxon>
        <taxon>Marasmiineae</taxon>
        <taxon>Physalacriaceae</taxon>
        <taxon>Cylindrobasidium</taxon>
    </lineage>
</organism>
<reference evidence="5 6" key="1">
    <citation type="journal article" date="2015" name="Fungal Genet. Biol.">
        <title>Evolution of novel wood decay mechanisms in Agaricales revealed by the genome sequences of Fistulina hepatica and Cylindrobasidium torrendii.</title>
        <authorList>
            <person name="Floudas D."/>
            <person name="Held B.W."/>
            <person name="Riley R."/>
            <person name="Nagy L.G."/>
            <person name="Koehler G."/>
            <person name="Ransdell A.S."/>
            <person name="Younus H."/>
            <person name="Chow J."/>
            <person name="Chiniquy J."/>
            <person name="Lipzen A."/>
            <person name="Tritt A."/>
            <person name="Sun H."/>
            <person name="Haridas S."/>
            <person name="LaButti K."/>
            <person name="Ohm R.A."/>
            <person name="Kues U."/>
            <person name="Blanchette R.A."/>
            <person name="Grigoriev I.V."/>
            <person name="Minto R.E."/>
            <person name="Hibbett D.S."/>
        </authorList>
    </citation>
    <scope>NUCLEOTIDE SEQUENCE [LARGE SCALE GENOMIC DNA]</scope>
    <source>
        <strain evidence="5 6">FP15055 ss-10</strain>
    </source>
</reference>
<dbReference type="OrthoDB" id="4005299at2759"/>
<dbReference type="Proteomes" id="UP000054007">
    <property type="component" value="Unassembled WGS sequence"/>
</dbReference>
<evidence type="ECO:0000313" key="6">
    <source>
        <dbReference type="Proteomes" id="UP000054007"/>
    </source>
</evidence>
<feature type="domain" description="DUF2427" evidence="3">
    <location>
        <begin position="91"/>
        <end position="177"/>
    </location>
</feature>
<feature type="signal peptide" evidence="2">
    <location>
        <begin position="1"/>
        <end position="27"/>
    </location>
</feature>